<dbReference type="EMBL" id="CP036434">
    <property type="protein sequence ID" value="QDV07785.1"/>
    <property type="molecule type" value="Genomic_DNA"/>
</dbReference>
<evidence type="ECO:0000256" key="2">
    <source>
        <dbReference type="SAM" id="Phobius"/>
    </source>
</evidence>
<evidence type="ECO:0008006" key="5">
    <source>
        <dbReference type="Google" id="ProtNLM"/>
    </source>
</evidence>
<evidence type="ECO:0000313" key="4">
    <source>
        <dbReference type="Proteomes" id="UP000320390"/>
    </source>
</evidence>
<feature type="coiled-coil region" evidence="1">
    <location>
        <begin position="88"/>
        <end position="123"/>
    </location>
</feature>
<evidence type="ECO:0000256" key="1">
    <source>
        <dbReference type="SAM" id="Coils"/>
    </source>
</evidence>
<organism evidence="3 4">
    <name type="scientific">Saltatorellus ferox</name>
    <dbReference type="NCBI Taxonomy" id="2528018"/>
    <lineage>
        <taxon>Bacteria</taxon>
        <taxon>Pseudomonadati</taxon>
        <taxon>Planctomycetota</taxon>
        <taxon>Planctomycetia</taxon>
        <taxon>Planctomycetia incertae sedis</taxon>
        <taxon>Saltatorellus</taxon>
    </lineage>
</organism>
<gene>
    <name evidence="3" type="ORF">Poly30_33180</name>
</gene>
<protein>
    <recommendedName>
        <fullName evidence="5">Tetratricopeptide repeat protein</fullName>
    </recommendedName>
</protein>
<name>A0A518EUK5_9BACT</name>
<proteinExistence type="predicted"/>
<keyword evidence="2" id="KW-0812">Transmembrane</keyword>
<keyword evidence="1" id="KW-0175">Coiled coil</keyword>
<sequence>MIRDLRFDEIERADKRRRLVRLVVGCLLVSTAGSYLVSREIKIREEHRALPEAQLGDLSSLRMRHAAIESMLAKHHVWTGAFSAREELDDLVVSIHQQETTLARLEAKKAEEEKRLLEEAESARVRAYVFVERRQYDLALNSLQRALEMADSLGDGAFPGGSWEHRDRILIDIHELQGLLAEEGKVR</sequence>
<keyword evidence="2" id="KW-1133">Transmembrane helix</keyword>
<accession>A0A518EUK5</accession>
<reference evidence="3 4" key="1">
    <citation type="submission" date="2019-02" db="EMBL/GenBank/DDBJ databases">
        <title>Deep-cultivation of Planctomycetes and their phenomic and genomic characterization uncovers novel biology.</title>
        <authorList>
            <person name="Wiegand S."/>
            <person name="Jogler M."/>
            <person name="Boedeker C."/>
            <person name="Pinto D."/>
            <person name="Vollmers J."/>
            <person name="Rivas-Marin E."/>
            <person name="Kohn T."/>
            <person name="Peeters S.H."/>
            <person name="Heuer A."/>
            <person name="Rast P."/>
            <person name="Oberbeckmann S."/>
            <person name="Bunk B."/>
            <person name="Jeske O."/>
            <person name="Meyerdierks A."/>
            <person name="Storesund J.E."/>
            <person name="Kallscheuer N."/>
            <person name="Luecker S."/>
            <person name="Lage O.M."/>
            <person name="Pohl T."/>
            <person name="Merkel B.J."/>
            <person name="Hornburger P."/>
            <person name="Mueller R.-W."/>
            <person name="Bruemmer F."/>
            <person name="Labrenz M."/>
            <person name="Spormann A.M."/>
            <person name="Op den Camp H."/>
            <person name="Overmann J."/>
            <person name="Amann R."/>
            <person name="Jetten M.S.M."/>
            <person name="Mascher T."/>
            <person name="Medema M.H."/>
            <person name="Devos D.P."/>
            <person name="Kaster A.-K."/>
            <person name="Ovreas L."/>
            <person name="Rohde M."/>
            <person name="Galperin M.Y."/>
            <person name="Jogler C."/>
        </authorList>
    </citation>
    <scope>NUCLEOTIDE SEQUENCE [LARGE SCALE GENOMIC DNA]</scope>
    <source>
        <strain evidence="3 4">Poly30</strain>
    </source>
</reference>
<keyword evidence="4" id="KW-1185">Reference proteome</keyword>
<dbReference type="RefSeq" id="WP_145199300.1">
    <property type="nucleotide sequence ID" value="NZ_CP036434.1"/>
</dbReference>
<dbReference type="Proteomes" id="UP000320390">
    <property type="component" value="Chromosome"/>
</dbReference>
<keyword evidence="2" id="KW-0472">Membrane</keyword>
<evidence type="ECO:0000313" key="3">
    <source>
        <dbReference type="EMBL" id="QDV07785.1"/>
    </source>
</evidence>
<feature type="transmembrane region" description="Helical" evidence="2">
    <location>
        <begin position="20"/>
        <end position="38"/>
    </location>
</feature>
<dbReference type="AlphaFoldDB" id="A0A518EUK5"/>